<evidence type="ECO:0000313" key="11">
    <source>
        <dbReference type="EMBL" id="KAF7396374.1"/>
    </source>
</evidence>
<name>A0A834K0G8_VESVU</name>
<evidence type="ECO:0000256" key="9">
    <source>
        <dbReference type="ARBA" id="ARBA00023136"/>
    </source>
</evidence>
<dbReference type="Proteomes" id="UP000614350">
    <property type="component" value="Unassembled WGS sequence"/>
</dbReference>
<evidence type="ECO:0000256" key="8">
    <source>
        <dbReference type="ARBA" id="ARBA00023128"/>
    </source>
</evidence>
<reference evidence="11" key="1">
    <citation type="journal article" date="2020" name="G3 (Bethesda)">
        <title>High-Quality Assemblies for Three Invasive Social Wasps from the &lt;i&gt;Vespula&lt;/i&gt; Genus.</title>
        <authorList>
            <person name="Harrop T.W.R."/>
            <person name="Guhlin J."/>
            <person name="McLaughlin G.M."/>
            <person name="Permina E."/>
            <person name="Stockwell P."/>
            <person name="Gilligan J."/>
            <person name="Le Lec M.F."/>
            <person name="Gruber M.A.M."/>
            <person name="Quinn O."/>
            <person name="Lovegrove M."/>
            <person name="Duncan E.J."/>
            <person name="Remnant E.J."/>
            <person name="Van Eeckhoven J."/>
            <person name="Graham B."/>
            <person name="Knapp R.A."/>
            <person name="Langford K.W."/>
            <person name="Kronenberg Z."/>
            <person name="Press M.O."/>
            <person name="Eacker S.M."/>
            <person name="Wilson-Rankin E.E."/>
            <person name="Purcell J."/>
            <person name="Lester P.J."/>
            <person name="Dearden P.K."/>
        </authorList>
    </citation>
    <scope>NUCLEOTIDE SEQUENCE</scope>
    <source>
        <strain evidence="11">Marl-1</strain>
    </source>
</reference>
<keyword evidence="9 10" id="KW-0472">Membrane</keyword>
<accession>A0A834K0G8</accession>
<dbReference type="GO" id="GO:0016020">
    <property type="term" value="C:membrane"/>
    <property type="evidence" value="ECO:0007669"/>
    <property type="project" value="UniProtKB-SubCell"/>
</dbReference>
<evidence type="ECO:0000256" key="1">
    <source>
        <dbReference type="ARBA" id="ARBA00002620"/>
    </source>
</evidence>
<protein>
    <submittedName>
        <fullName evidence="11">Uncharacterized protein</fullName>
    </submittedName>
</protein>
<evidence type="ECO:0000256" key="7">
    <source>
        <dbReference type="ARBA" id="ARBA00023034"/>
    </source>
</evidence>
<evidence type="ECO:0000256" key="2">
    <source>
        <dbReference type="ARBA" id="ARBA00004167"/>
    </source>
</evidence>
<organism evidence="11 12">
    <name type="scientific">Vespula vulgaris</name>
    <name type="common">Yellow jacket</name>
    <name type="synonym">Wasp</name>
    <dbReference type="NCBI Taxonomy" id="7454"/>
    <lineage>
        <taxon>Eukaryota</taxon>
        <taxon>Metazoa</taxon>
        <taxon>Ecdysozoa</taxon>
        <taxon>Arthropoda</taxon>
        <taxon>Hexapoda</taxon>
        <taxon>Insecta</taxon>
        <taxon>Pterygota</taxon>
        <taxon>Neoptera</taxon>
        <taxon>Endopterygota</taxon>
        <taxon>Hymenoptera</taxon>
        <taxon>Apocrita</taxon>
        <taxon>Aculeata</taxon>
        <taxon>Vespoidea</taxon>
        <taxon>Vespidae</taxon>
        <taxon>Vespinae</taxon>
        <taxon>Vespula</taxon>
    </lineage>
</organism>
<dbReference type="EMBL" id="JACSEA010000007">
    <property type="protein sequence ID" value="KAF7396374.1"/>
    <property type="molecule type" value="Genomic_DNA"/>
</dbReference>
<keyword evidence="5 10" id="KW-0812">Transmembrane</keyword>
<keyword evidence="6 10" id="KW-1133">Transmembrane helix</keyword>
<feature type="transmembrane region" description="Helical" evidence="10">
    <location>
        <begin position="343"/>
        <end position="366"/>
    </location>
</feature>
<dbReference type="AlphaFoldDB" id="A0A834K0G8"/>
<comment type="subcellular location">
    <subcellularLocation>
        <location evidence="4">Golgi apparatus</location>
    </subcellularLocation>
    <subcellularLocation>
        <location evidence="2">Membrane</location>
        <topology evidence="2">Single-pass membrane protein</topology>
    </subcellularLocation>
    <subcellularLocation>
        <location evidence="3">Mitochondrion</location>
    </subcellularLocation>
</comment>
<gene>
    <name evidence="11" type="ORF">HZH66_007236</name>
</gene>
<dbReference type="Pfam" id="PF07406">
    <property type="entry name" value="NICE-3"/>
    <property type="match status" value="1"/>
</dbReference>
<dbReference type="GO" id="GO:0005739">
    <property type="term" value="C:mitochondrion"/>
    <property type="evidence" value="ECO:0007669"/>
    <property type="project" value="UniProtKB-SubCell"/>
</dbReference>
<comment type="caution">
    <text evidence="11">The sequence shown here is derived from an EMBL/GenBank/DDBJ whole genome shotgun (WGS) entry which is preliminary data.</text>
</comment>
<evidence type="ECO:0000313" key="12">
    <source>
        <dbReference type="Proteomes" id="UP000614350"/>
    </source>
</evidence>
<evidence type="ECO:0000256" key="10">
    <source>
        <dbReference type="SAM" id="Phobius"/>
    </source>
</evidence>
<evidence type="ECO:0000256" key="5">
    <source>
        <dbReference type="ARBA" id="ARBA00022692"/>
    </source>
</evidence>
<evidence type="ECO:0000256" key="6">
    <source>
        <dbReference type="ARBA" id="ARBA00022989"/>
    </source>
</evidence>
<keyword evidence="12" id="KW-1185">Reference proteome</keyword>
<comment type="function">
    <text evidence="1">General regulator of phagocytosis. Required to uptake Gram negative bacterium by macrophages.</text>
</comment>
<dbReference type="Gene3D" id="1.25.40.480">
    <property type="match status" value="1"/>
</dbReference>
<sequence length="580" mass="66662">MEEKRFIREYVISERALTKLETIKDALKEDICKADNRWAVIGNKKIENVDTDTDTEESNALDIEESVNIMNTTQIPSTQFYFTQVGGNNIKDMTDREDIALQICDIIEVLYEGLERNNGKLEFVHLENLTNNDLINVFIDLGEKLSIKGTYNLCLSTKDINLEEGIKYMGLVCTHVLLPKIIKLEESSRLITSGIEECVEHFPDEVLKFIFIPILNIDLKDASIMNVIVNTFQPAKRSVLILEYVENAKELKEWHISILETLLSVKIDQNIYDKLIRLLLGKAVFFSRNIKFSKLLLSFLKANRITSEEQKDLLQEIIEVNETLFKKPMENILKKIASMAEELSGVTIVIFIAAGVLTILLLFIFAKRQIMRFALRSRRGPHIPIGHDAKKSLKREIERRIEVIPRIQYEPQLISDSRYILTPGSQVPPHYYRLKAVDDIKTLEAEITKYDSCLKRHPSENLRAYLLSTLATPLNGSGQRLIHQFCDLYEHAKHDPTEFGDEEYQIYTRLFLKLMDAARLLKSYPSSKKSSPSRTPIKKNIETKRNILEPRMRLPEDQVLTGSRPSTLTVMALDNSETSV</sequence>
<dbReference type="PANTHER" id="PTHR21425:SF2">
    <property type="entry name" value="PROTEIN C1ORF43"/>
    <property type="match status" value="1"/>
</dbReference>
<dbReference type="InterPro" id="IPR010876">
    <property type="entry name" value="C1orf43"/>
</dbReference>
<evidence type="ECO:0000256" key="3">
    <source>
        <dbReference type="ARBA" id="ARBA00004173"/>
    </source>
</evidence>
<dbReference type="GO" id="GO:0005794">
    <property type="term" value="C:Golgi apparatus"/>
    <property type="evidence" value="ECO:0007669"/>
    <property type="project" value="UniProtKB-SubCell"/>
</dbReference>
<keyword evidence="7" id="KW-0333">Golgi apparatus</keyword>
<dbReference type="PANTHER" id="PTHR21425">
    <property type="entry name" value="NICE-3"/>
    <property type="match status" value="1"/>
</dbReference>
<proteinExistence type="predicted"/>
<keyword evidence="8" id="KW-0496">Mitochondrion</keyword>
<evidence type="ECO:0000256" key="4">
    <source>
        <dbReference type="ARBA" id="ARBA00004555"/>
    </source>
</evidence>